<reference evidence="1 2" key="1">
    <citation type="journal article" date="2015" name="Appl. Microbiol. Biotechnol.">
        <title>The consequence of an additional NADH dehydrogenase paralog on the growth of Gluconobacter oxydans DSM3504.</title>
        <authorList>
            <person name="Kostner D."/>
            <person name="Luchterhand B."/>
            <person name="Junker A."/>
            <person name="Volland S."/>
            <person name="Daniel R."/>
            <person name="Buchs J."/>
            <person name="Liebl W."/>
            <person name="Ehrenreich A."/>
        </authorList>
    </citation>
    <scope>NUCLEOTIDE SEQUENCE [LARGE SCALE GENOMIC DNA]</scope>
    <source>
        <strain evidence="1">DSM 3504</strain>
    </source>
</reference>
<protein>
    <submittedName>
        <fullName evidence="1">Uncharacterized protein</fullName>
    </submittedName>
</protein>
<dbReference type="AlphaFoldDB" id="A0A067Z3B9"/>
<evidence type="ECO:0000313" key="2">
    <source>
        <dbReference type="Proteomes" id="UP000031656"/>
    </source>
</evidence>
<dbReference type="EMBL" id="CP004373">
    <property type="protein sequence ID" value="AHK70075.1"/>
    <property type="molecule type" value="Genomic_DNA"/>
</dbReference>
<evidence type="ECO:0000313" key="1">
    <source>
        <dbReference type="EMBL" id="AHK70075.1"/>
    </source>
</evidence>
<organism evidence="1 2">
    <name type="scientific">Gluconobacter oxydans DSM 3504</name>
    <dbReference type="NCBI Taxonomy" id="1288313"/>
    <lineage>
        <taxon>Bacteria</taxon>
        <taxon>Pseudomonadati</taxon>
        <taxon>Pseudomonadota</taxon>
        <taxon>Alphaproteobacteria</taxon>
        <taxon>Acetobacterales</taxon>
        <taxon>Acetobacteraceae</taxon>
        <taxon>Gluconobacter</taxon>
    </lineage>
</organism>
<accession>A0A067Z3B9</accession>
<dbReference type="KEGG" id="goy:GLS_c01470"/>
<dbReference type="RefSeq" id="WP_041110551.1">
    <property type="nucleotide sequence ID" value="NZ_CP004373.1"/>
</dbReference>
<dbReference type="Proteomes" id="UP000031656">
    <property type="component" value="Chromosome"/>
</dbReference>
<name>A0A067Z3B9_GLUOY</name>
<dbReference type="HOGENOM" id="CLU_1213412_0_0_5"/>
<gene>
    <name evidence="1" type="ORF">GLS_c01470</name>
</gene>
<dbReference type="GeneID" id="56904393"/>
<sequence length="215" mass="23969">MTPGPIRLPRWPVTRLKLLDITPDQKGAPYAGAPVTLLQRDGFVEGRSLLWLSAPRRSSGRLEESLDEHGQPALTISDPLFRAVMPVDAPRPFVLAGFHMSFLRRVLGGPLDRPPYDLCLYRLARQRASWLRPCGLQESVLELRTDLMTELTQDSPFLRLNCATALLETLLEWEPLNRLLVLSGNVVSPPPGEEEPFGQAAEWGCLPQGPAMLEE</sequence>
<proteinExistence type="predicted"/>